<proteinExistence type="predicted"/>
<dbReference type="SUPFAM" id="SSF46785">
    <property type="entry name" value="Winged helix' DNA-binding domain"/>
    <property type="match status" value="1"/>
</dbReference>
<keyword evidence="1" id="KW-0805">Transcription regulation</keyword>
<evidence type="ECO:0000313" key="5">
    <source>
        <dbReference type="EMBL" id="MFB9731758.1"/>
    </source>
</evidence>
<keyword evidence="3" id="KW-0804">Transcription</keyword>
<accession>A0ABV5V203</accession>
<evidence type="ECO:0000259" key="4">
    <source>
        <dbReference type="PROSITE" id="PS50949"/>
    </source>
</evidence>
<dbReference type="PANTHER" id="PTHR38445">
    <property type="entry name" value="HTH-TYPE TRANSCRIPTIONAL REPRESSOR YTRA"/>
    <property type="match status" value="1"/>
</dbReference>
<dbReference type="EMBL" id="JBHMAX010000014">
    <property type="protein sequence ID" value="MFB9731758.1"/>
    <property type="molecule type" value="Genomic_DNA"/>
</dbReference>
<keyword evidence="6" id="KW-1185">Reference proteome</keyword>
<protein>
    <submittedName>
        <fullName evidence="5">GntR family transcriptional regulator</fullName>
    </submittedName>
</protein>
<comment type="caution">
    <text evidence="5">The sequence shown here is derived from an EMBL/GenBank/DDBJ whole genome shotgun (WGS) entry which is preliminary data.</text>
</comment>
<dbReference type="RefSeq" id="WP_141338151.1">
    <property type="nucleotide sequence ID" value="NZ_JBHMAX010000014.1"/>
</dbReference>
<dbReference type="CDD" id="cd07377">
    <property type="entry name" value="WHTH_GntR"/>
    <property type="match status" value="1"/>
</dbReference>
<keyword evidence="2" id="KW-0238">DNA-binding</keyword>
<evidence type="ECO:0000256" key="1">
    <source>
        <dbReference type="ARBA" id="ARBA00023015"/>
    </source>
</evidence>
<dbReference type="Pfam" id="PF00392">
    <property type="entry name" value="GntR"/>
    <property type="match status" value="1"/>
</dbReference>
<evidence type="ECO:0000313" key="6">
    <source>
        <dbReference type="Proteomes" id="UP001589613"/>
    </source>
</evidence>
<name>A0ABV5V203_9MICO</name>
<feature type="domain" description="HTH gntR-type" evidence="4">
    <location>
        <begin position="11"/>
        <end position="79"/>
    </location>
</feature>
<dbReference type="InterPro" id="IPR036390">
    <property type="entry name" value="WH_DNA-bd_sf"/>
</dbReference>
<dbReference type="SMART" id="SM00345">
    <property type="entry name" value="HTH_GNTR"/>
    <property type="match status" value="1"/>
</dbReference>
<dbReference type="Gene3D" id="1.10.10.10">
    <property type="entry name" value="Winged helix-like DNA-binding domain superfamily/Winged helix DNA-binding domain"/>
    <property type="match status" value="1"/>
</dbReference>
<dbReference type="InterPro" id="IPR036388">
    <property type="entry name" value="WH-like_DNA-bd_sf"/>
</dbReference>
<dbReference type="InterPro" id="IPR000524">
    <property type="entry name" value="Tscrpt_reg_HTH_GntR"/>
</dbReference>
<evidence type="ECO:0000256" key="3">
    <source>
        <dbReference type="ARBA" id="ARBA00023163"/>
    </source>
</evidence>
<gene>
    <name evidence="5" type="ORF">ACFFN0_06870</name>
</gene>
<dbReference type="PANTHER" id="PTHR38445:SF9">
    <property type="entry name" value="HTH-TYPE TRANSCRIPTIONAL REPRESSOR YTRA"/>
    <property type="match status" value="1"/>
</dbReference>
<reference evidence="5 6" key="1">
    <citation type="submission" date="2024-09" db="EMBL/GenBank/DDBJ databases">
        <authorList>
            <person name="Sun Q."/>
            <person name="Mori K."/>
        </authorList>
    </citation>
    <scope>NUCLEOTIDE SEQUENCE [LARGE SCALE GENOMIC DNA]</scope>
    <source>
        <strain evidence="5 6">JCM 12763</strain>
    </source>
</reference>
<organism evidence="5 6">
    <name type="scientific">Ornithinimicrobium kibberense</name>
    <dbReference type="NCBI Taxonomy" id="282060"/>
    <lineage>
        <taxon>Bacteria</taxon>
        <taxon>Bacillati</taxon>
        <taxon>Actinomycetota</taxon>
        <taxon>Actinomycetes</taxon>
        <taxon>Micrococcales</taxon>
        <taxon>Ornithinimicrobiaceae</taxon>
        <taxon>Ornithinimicrobium</taxon>
    </lineage>
</organism>
<evidence type="ECO:0000256" key="2">
    <source>
        <dbReference type="ARBA" id="ARBA00023125"/>
    </source>
</evidence>
<dbReference type="Proteomes" id="UP001589613">
    <property type="component" value="Unassembled WGS sequence"/>
</dbReference>
<sequence>MRFTVDPGIRTPVFQQLCDQVVGSVREGLLLPGTRLPTVRRLAADLGVAANTVAKAYRQLEAEGHVETRGRNGTVVLAPPGSGAGAELDAAAARFVREARSGGLGLEEAVGVLRARW</sequence>
<dbReference type="PROSITE" id="PS50949">
    <property type="entry name" value="HTH_GNTR"/>
    <property type="match status" value="1"/>
</dbReference>